<keyword evidence="4" id="KW-1185">Reference proteome</keyword>
<evidence type="ECO:0000313" key="4">
    <source>
        <dbReference type="Proteomes" id="UP001158049"/>
    </source>
</evidence>
<evidence type="ECO:0000256" key="1">
    <source>
        <dbReference type="SAM" id="MobiDB-lite"/>
    </source>
</evidence>
<dbReference type="Proteomes" id="UP001158049">
    <property type="component" value="Unassembled WGS sequence"/>
</dbReference>
<reference evidence="3 4" key="1">
    <citation type="submission" date="2017-05" db="EMBL/GenBank/DDBJ databases">
        <authorList>
            <person name="Varghese N."/>
            <person name="Submissions S."/>
        </authorList>
    </citation>
    <scope>NUCLEOTIDE SEQUENCE [LARGE SCALE GENOMIC DNA]</scope>
    <source>
        <strain evidence="3 4">DSM 26001</strain>
    </source>
</reference>
<sequence>MTNKRLYATGGALLLALALGACGGSNDNDHGNSGQDANAGATDAFFTQVLALIGTSPDNTEPVSIDGIAATSPETIEPAPL</sequence>
<accession>A0ABY1PV36</accession>
<evidence type="ECO:0008006" key="5">
    <source>
        <dbReference type="Google" id="ProtNLM"/>
    </source>
</evidence>
<feature type="signal peptide" evidence="2">
    <location>
        <begin position="1"/>
        <end position="23"/>
    </location>
</feature>
<keyword evidence="2" id="KW-0732">Signal</keyword>
<dbReference type="PROSITE" id="PS51257">
    <property type="entry name" value="PROKAR_LIPOPROTEIN"/>
    <property type="match status" value="1"/>
</dbReference>
<feature type="region of interest" description="Disordered" evidence="1">
    <location>
        <begin position="57"/>
        <end position="81"/>
    </location>
</feature>
<dbReference type="EMBL" id="FXUL01000001">
    <property type="protein sequence ID" value="SMP43934.1"/>
    <property type="molecule type" value="Genomic_DNA"/>
</dbReference>
<evidence type="ECO:0000256" key="2">
    <source>
        <dbReference type="SAM" id="SignalP"/>
    </source>
</evidence>
<dbReference type="RefSeq" id="WP_283440507.1">
    <property type="nucleotide sequence ID" value="NZ_FXUL01000001.1"/>
</dbReference>
<name>A0ABY1PV36_9BURK</name>
<comment type="caution">
    <text evidence="3">The sequence shown here is derived from an EMBL/GenBank/DDBJ whole genome shotgun (WGS) entry which is preliminary data.</text>
</comment>
<gene>
    <name evidence="3" type="ORF">SAMN06295970_101362</name>
</gene>
<feature type="chain" id="PRO_5046170910" description="Lipoprotein" evidence="2">
    <location>
        <begin position="24"/>
        <end position="81"/>
    </location>
</feature>
<protein>
    <recommendedName>
        <fullName evidence="5">Lipoprotein</fullName>
    </recommendedName>
</protein>
<organism evidence="3 4">
    <name type="scientific">Noviherbaspirillum suwonense</name>
    <dbReference type="NCBI Taxonomy" id="1224511"/>
    <lineage>
        <taxon>Bacteria</taxon>
        <taxon>Pseudomonadati</taxon>
        <taxon>Pseudomonadota</taxon>
        <taxon>Betaproteobacteria</taxon>
        <taxon>Burkholderiales</taxon>
        <taxon>Oxalobacteraceae</taxon>
        <taxon>Noviherbaspirillum</taxon>
    </lineage>
</organism>
<evidence type="ECO:0000313" key="3">
    <source>
        <dbReference type="EMBL" id="SMP43934.1"/>
    </source>
</evidence>
<proteinExistence type="predicted"/>